<feature type="transmembrane region" description="Helical" evidence="2">
    <location>
        <begin position="12"/>
        <end position="33"/>
    </location>
</feature>
<evidence type="ECO:0000313" key="4">
    <source>
        <dbReference type="Proteomes" id="UP000318538"/>
    </source>
</evidence>
<keyword evidence="2" id="KW-0472">Membrane</keyword>
<keyword evidence="4" id="KW-1185">Reference proteome</keyword>
<name>A0A517NI24_9BACT</name>
<dbReference type="KEGG" id="rlc:K227x_52020"/>
<evidence type="ECO:0000313" key="3">
    <source>
        <dbReference type="EMBL" id="QDT06786.1"/>
    </source>
</evidence>
<feature type="region of interest" description="Disordered" evidence="1">
    <location>
        <begin position="508"/>
        <end position="597"/>
    </location>
</feature>
<dbReference type="AlphaFoldDB" id="A0A517NI24"/>
<keyword evidence="2" id="KW-0812">Transmembrane</keyword>
<dbReference type="EMBL" id="CP036525">
    <property type="protein sequence ID" value="QDT06786.1"/>
    <property type="molecule type" value="Genomic_DNA"/>
</dbReference>
<keyword evidence="2" id="KW-1133">Transmembrane helix</keyword>
<protein>
    <submittedName>
        <fullName evidence="3">Uncharacterized protein</fullName>
    </submittedName>
</protein>
<reference evidence="3 4" key="1">
    <citation type="submission" date="2019-02" db="EMBL/GenBank/DDBJ databases">
        <title>Deep-cultivation of Planctomycetes and their phenomic and genomic characterization uncovers novel biology.</title>
        <authorList>
            <person name="Wiegand S."/>
            <person name="Jogler M."/>
            <person name="Boedeker C."/>
            <person name="Pinto D."/>
            <person name="Vollmers J."/>
            <person name="Rivas-Marin E."/>
            <person name="Kohn T."/>
            <person name="Peeters S.H."/>
            <person name="Heuer A."/>
            <person name="Rast P."/>
            <person name="Oberbeckmann S."/>
            <person name="Bunk B."/>
            <person name="Jeske O."/>
            <person name="Meyerdierks A."/>
            <person name="Storesund J.E."/>
            <person name="Kallscheuer N."/>
            <person name="Luecker S."/>
            <person name="Lage O.M."/>
            <person name="Pohl T."/>
            <person name="Merkel B.J."/>
            <person name="Hornburger P."/>
            <person name="Mueller R.-W."/>
            <person name="Bruemmer F."/>
            <person name="Labrenz M."/>
            <person name="Spormann A.M."/>
            <person name="Op den Camp H."/>
            <person name="Overmann J."/>
            <person name="Amann R."/>
            <person name="Jetten M.S.M."/>
            <person name="Mascher T."/>
            <person name="Medema M.H."/>
            <person name="Devos D.P."/>
            <person name="Kaster A.-K."/>
            <person name="Ovreas L."/>
            <person name="Rohde M."/>
            <person name="Galperin M.Y."/>
            <person name="Jogler C."/>
        </authorList>
    </citation>
    <scope>NUCLEOTIDE SEQUENCE [LARGE SCALE GENOMIC DNA]</scope>
    <source>
        <strain evidence="3 4">K22_7</strain>
    </source>
</reference>
<evidence type="ECO:0000256" key="2">
    <source>
        <dbReference type="SAM" id="Phobius"/>
    </source>
</evidence>
<dbReference type="OrthoDB" id="266533at2"/>
<feature type="compositionally biased region" description="Pro residues" evidence="1">
    <location>
        <begin position="588"/>
        <end position="597"/>
    </location>
</feature>
<dbReference type="RefSeq" id="WP_145173897.1">
    <property type="nucleotide sequence ID" value="NZ_CP036525.1"/>
</dbReference>
<evidence type="ECO:0000256" key="1">
    <source>
        <dbReference type="SAM" id="MobiDB-lite"/>
    </source>
</evidence>
<feature type="compositionally biased region" description="Low complexity" evidence="1">
    <location>
        <begin position="558"/>
        <end position="587"/>
    </location>
</feature>
<feature type="compositionally biased region" description="Low complexity" evidence="1">
    <location>
        <begin position="531"/>
        <end position="551"/>
    </location>
</feature>
<dbReference type="Proteomes" id="UP000318538">
    <property type="component" value="Chromosome"/>
</dbReference>
<accession>A0A517NI24</accession>
<sequence>MDQIKEKLAVALKYGFWIGSAVVFVGSLGVWFWSTTKLADESASQTQKIKSAIQTVSGVEMELPEHPNDLSHEKMNELIAIRQDEVLKSWKTLFDRQRNILTWPVDKLKEDFVKEYRDKLPIEVFVESPTPEEDELETTLLVRYQRYIKNALPDIAKMAKTEWEAEFESVGSEMGMSGMGGGMGGMDMGMGMGGYGQAGPRVSITGATEGPLVKWSSSSQSALLSDLFPWRGSVPSTLEVYYSQENLWVLTQLMQIIAEVNGDARQPYQAKIHEINTIAIGSSVKNGSGTISLPGANATGGMGGMGGMDGMDMMGMDMGMDSGMDMGMDSGMDMGMGGGGLGFEAPDPAENRYVNEAMEPIAAADLRAALNSNLPSDVSLAVAKRVPVMMSVKMDQRFVPELLAACGSAPLMVQVTQVRVLPPGTSASAGMDMGMGMGDEMSGGMGGGMDMGMGGGMSQPNVTKEPVKEFPLDMAVEIYGVINIYNPPDPDKLALDQVTKENVDELIEDPKPSASTNDELPVPQANPAGEPPAATDPNADPAATPPAATDPATPPATTPATTPAPTDPATTPAPSDPAAADPAAAPATPDPAAAPAP</sequence>
<proteinExistence type="predicted"/>
<gene>
    <name evidence="3" type="ORF">K227x_52020</name>
</gene>
<organism evidence="3 4">
    <name type="scientific">Rubripirellula lacrimiformis</name>
    <dbReference type="NCBI Taxonomy" id="1930273"/>
    <lineage>
        <taxon>Bacteria</taxon>
        <taxon>Pseudomonadati</taxon>
        <taxon>Planctomycetota</taxon>
        <taxon>Planctomycetia</taxon>
        <taxon>Pirellulales</taxon>
        <taxon>Pirellulaceae</taxon>
        <taxon>Rubripirellula</taxon>
    </lineage>
</organism>